<dbReference type="Gene3D" id="2.60.40.4290">
    <property type="match status" value="1"/>
</dbReference>
<reference evidence="6 7" key="1">
    <citation type="submission" date="2021-05" db="EMBL/GenBank/DDBJ databases">
        <title>Fusibacter ferrireducens sp. nov., an anaerobic, sulfur- and Fe-reducing bacterium isolated from the mangrove sediment.</title>
        <authorList>
            <person name="Qiu D."/>
        </authorList>
    </citation>
    <scope>NUCLEOTIDE SEQUENCE [LARGE SCALE GENOMIC DNA]</scope>
    <source>
        <strain evidence="6 7">DSM 12116</strain>
    </source>
</reference>
<dbReference type="Gene3D" id="3.30.1490.360">
    <property type="match status" value="1"/>
</dbReference>
<accession>A0ABS5PRR1</accession>
<evidence type="ECO:0000259" key="5">
    <source>
        <dbReference type="Pfam" id="PF22671"/>
    </source>
</evidence>
<comment type="similarity">
    <text evidence="1">Belongs to the myoviridae tail sheath protein family.</text>
</comment>
<feature type="domain" description="Phage tail sheath protein-like beta-sandwich" evidence="3">
    <location>
        <begin position="95"/>
        <end position="184"/>
    </location>
</feature>
<sequence length="438" mass="47100">MALGGGTFVTQNKVLPGAYINFVSAANASAALSDRGIAAVPMNLDWGEDGIITLDSTSFQKDSLKMLGYAYDAEGLKDLREIFRNASKVYVYRLNAGDKATATAGLLTATAKYAGTRGNDLKIVVAANADDELKMDVSTYLETKHIETQTVSTIDGLVSNDFINFSGTGDLTATTGVELTGGTNLASVTGTEYQAALDAFESYGFNVLICPTADTTTEDLFIAYAKRLRDENGIKFQVVVYRRYADHEGVISVENTVTDADAAAHAMVYWVGGAQAAAAINKSTTNKTYDGEYAPDVAYTQSQLAAGITAGKYMLHRVDDMVKVLSDINTFVSFTSEKSSDFASNQVIRILDQVANDTALIFAQRYLGKIQNSASGRNAFWSELVAMNKELQRLQAIENFVSDDLVVEAGEAKDSVVVTNPIDPVVAMAKIYMTTIVN</sequence>
<organism evidence="6 7">
    <name type="scientific">Fusibacter paucivorans</name>
    <dbReference type="NCBI Taxonomy" id="76009"/>
    <lineage>
        <taxon>Bacteria</taxon>
        <taxon>Bacillati</taxon>
        <taxon>Bacillota</taxon>
        <taxon>Clostridia</taxon>
        <taxon>Eubacteriales</taxon>
        <taxon>Eubacteriales Family XII. Incertae Sedis</taxon>
        <taxon>Fusibacter</taxon>
    </lineage>
</organism>
<dbReference type="Proteomes" id="UP000746471">
    <property type="component" value="Unassembled WGS sequence"/>
</dbReference>
<keyword evidence="7" id="KW-1185">Reference proteome</keyword>
<feature type="domain" description="Tail sheath protein Gp18-like" evidence="5">
    <location>
        <begin position="35"/>
        <end position="94"/>
    </location>
</feature>
<name>A0ABS5PRR1_9FIRM</name>
<evidence type="ECO:0000256" key="1">
    <source>
        <dbReference type="ARBA" id="ARBA00008005"/>
    </source>
</evidence>
<evidence type="ECO:0000313" key="6">
    <source>
        <dbReference type="EMBL" id="MBS7527850.1"/>
    </source>
</evidence>
<dbReference type="InterPro" id="IPR020287">
    <property type="entry name" value="Tail_sheath_C"/>
</dbReference>
<dbReference type="InterPro" id="IPR054564">
    <property type="entry name" value="Gp18_domIII_N"/>
</dbReference>
<dbReference type="Gene3D" id="3.30.1370.220">
    <property type="match status" value="1"/>
</dbReference>
<dbReference type="EMBL" id="JAHBCL010000026">
    <property type="protein sequence ID" value="MBS7527850.1"/>
    <property type="molecule type" value="Genomic_DNA"/>
</dbReference>
<feature type="domain" description="Tail sheath protein subtilisin-like" evidence="2">
    <location>
        <begin position="187"/>
        <end position="330"/>
    </location>
</feature>
<feature type="domain" description="Tail sheath protein C-terminal" evidence="4">
    <location>
        <begin position="337"/>
        <end position="437"/>
    </location>
</feature>
<dbReference type="RefSeq" id="WP_213237709.1">
    <property type="nucleotide sequence ID" value="NZ_JAHBCL010000026.1"/>
</dbReference>
<dbReference type="Pfam" id="PF17481">
    <property type="entry name" value="Phage_sheath_domII"/>
    <property type="match status" value="1"/>
</dbReference>
<dbReference type="Gene3D" id="3.30.360.90">
    <property type="match status" value="1"/>
</dbReference>
<dbReference type="Pfam" id="PF22671">
    <property type="entry name" value="Gp18_domIII_N"/>
    <property type="match status" value="1"/>
</dbReference>
<dbReference type="Pfam" id="PF17482">
    <property type="entry name" value="Phage_sheath_1C"/>
    <property type="match status" value="1"/>
</dbReference>
<evidence type="ECO:0000259" key="2">
    <source>
        <dbReference type="Pfam" id="PF04984"/>
    </source>
</evidence>
<proteinExistence type="inferred from homology"/>
<evidence type="ECO:0000313" key="7">
    <source>
        <dbReference type="Proteomes" id="UP000746471"/>
    </source>
</evidence>
<dbReference type="Gene3D" id="3.40.50.11790">
    <property type="match status" value="1"/>
</dbReference>
<evidence type="ECO:0000259" key="4">
    <source>
        <dbReference type="Pfam" id="PF17482"/>
    </source>
</evidence>
<dbReference type="InterPro" id="IPR035089">
    <property type="entry name" value="Phage_sheath_subtilisin"/>
</dbReference>
<evidence type="ECO:0000259" key="3">
    <source>
        <dbReference type="Pfam" id="PF17481"/>
    </source>
</evidence>
<comment type="caution">
    <text evidence="6">The sequence shown here is derived from an EMBL/GenBank/DDBJ whole genome shotgun (WGS) entry which is preliminary data.</text>
</comment>
<dbReference type="Pfam" id="PF04984">
    <property type="entry name" value="Phage_sheath_1"/>
    <property type="match status" value="1"/>
</dbReference>
<gene>
    <name evidence="6" type="ORF">KHM83_14290</name>
</gene>
<dbReference type="InterPro" id="IPR035326">
    <property type="entry name" value="Beta_sandwich_Seath"/>
</dbReference>
<protein>
    <submittedName>
        <fullName evidence="6">Phage tail sheath family protein</fullName>
    </submittedName>
</protein>